<dbReference type="RefSeq" id="XP_036358882.1">
    <property type="nucleotide sequence ID" value="XM_036502989.1"/>
</dbReference>
<keyword evidence="1" id="KW-0175">Coiled coil</keyword>
<evidence type="ECO:0000256" key="1">
    <source>
        <dbReference type="SAM" id="Coils"/>
    </source>
</evidence>
<accession>A0A6P7SGU1</accession>
<protein>
    <submittedName>
        <fullName evidence="3 4">Uncharacterized protein LOC115212417</fullName>
    </submittedName>
</protein>
<proteinExistence type="predicted"/>
<dbReference type="AlphaFoldDB" id="A0A6P7SGU1"/>
<dbReference type="RefSeq" id="XP_029637186.1">
    <property type="nucleotide sequence ID" value="XM_029781326.2"/>
</dbReference>
<evidence type="ECO:0000313" key="4">
    <source>
        <dbReference type="RefSeq" id="XP_036358882.1"/>
    </source>
</evidence>
<name>A0A6P7SGU1_9MOLL</name>
<evidence type="ECO:0000313" key="2">
    <source>
        <dbReference type="Proteomes" id="UP000515154"/>
    </source>
</evidence>
<evidence type="ECO:0000313" key="3">
    <source>
        <dbReference type="RefSeq" id="XP_029637186.1"/>
    </source>
</evidence>
<sequence length="177" mass="21222">MSLPFIITSSLAEKNKDETRRMNEVLFLELETLQREYKRSRQVVEQLTKDYEESKDLDPVRRYEKLKVMVKRTIMHFKVNSEEQIKEAAAAAACQGTQAEALKRRGEKNTKMTRQEMIEENTLYSEQIKNYRRKMSILSDLIQQLEDSYEESKRYAMMQRYRLLKMMIKSVIYDKLI</sequence>
<dbReference type="Proteomes" id="UP000515154">
    <property type="component" value="Linkage group LG5"/>
</dbReference>
<gene>
    <name evidence="3 4" type="primary">LOC115212417</name>
</gene>
<organism evidence="2 3">
    <name type="scientific">Octopus sinensis</name>
    <name type="common">East Asian common octopus</name>
    <dbReference type="NCBI Taxonomy" id="2607531"/>
    <lineage>
        <taxon>Eukaryota</taxon>
        <taxon>Metazoa</taxon>
        <taxon>Spiralia</taxon>
        <taxon>Lophotrochozoa</taxon>
        <taxon>Mollusca</taxon>
        <taxon>Cephalopoda</taxon>
        <taxon>Coleoidea</taxon>
        <taxon>Octopodiformes</taxon>
        <taxon>Octopoda</taxon>
        <taxon>Incirrata</taxon>
        <taxon>Octopodidae</taxon>
        <taxon>Octopus</taxon>
    </lineage>
</organism>
<keyword evidence="2" id="KW-1185">Reference proteome</keyword>
<dbReference type="KEGG" id="osn:115212417"/>
<feature type="coiled-coil region" evidence="1">
    <location>
        <begin position="16"/>
        <end position="57"/>
    </location>
</feature>
<feature type="coiled-coil region" evidence="1">
    <location>
        <begin position="114"/>
        <end position="148"/>
    </location>
</feature>
<reference evidence="3 4" key="1">
    <citation type="submission" date="2025-08" db="UniProtKB">
        <authorList>
            <consortium name="RefSeq"/>
        </authorList>
    </citation>
    <scope>IDENTIFICATION</scope>
</reference>